<proteinExistence type="predicted"/>
<feature type="compositionally biased region" description="Low complexity" evidence="5">
    <location>
        <begin position="233"/>
        <end position="244"/>
    </location>
</feature>
<sequence length="1051" mass="101661">MGPPPTAASGAAGGEPRQTPGTSSAVSQSAASGGGLPSPTSASPSTSSAPPAASSISPLIAASSSTPSPAPYGPPRAEAIPAPSTVPSISPPPSSPAGSGAPTVSSSASPESLTNAGDLPSSPALLQQAQPAVRGGGPSRHRGENRTRRSSSGARSGALSGPGANSASGGPQRGDGGSGRLSQHPGKGGRGDGGHQQAEVAATQEVPHPRGNEGGSAPGSASTPALPDPPPAATSQTAAGGSRPPRAPPPGDNRGPSGGGGTHHKWRTGGGAALGGGPNNGSPANPVNANAQKFYKTRPCPWYLYGRCIHGDQCSWAHSEQELRGFGGARNPGGVSPSGNFSAGGRQGDGGKSRERTTGSGGGGLGGQAHDGLVSTSGASLKGPGLEGSDSGGSGGFGRGPHGVLVAADASDRGMDSSQGHHSGAGGPKGAGALGASGGGLVATEATVGVGPPVSDRTVGSELPHHHGGSTWGGSLRGSTSTGSSYHHPQRRSGGVEGGGAASGRSAGGMPHYPHHSHRESRDLASDAGGPRCRGTGVHVGTGDRPLHGQHAHDGSGSSVLSEAGAVHPGGGKHPVGGGTMGGTQTGGAGTGARGGGGHGAFHYGPGGSRGPDKRKSCPYLSRKSGCFRGAECRFAHSEEEALNATGRHQTTMTGFGGLSADGSLPGSINSGGPHASTFMMMQRGDPDGLTRREGLVDPAEGFPTSHPKVSENYALVGAMSGYDGASFIQGPSLPSQLGMEAERGDGRGHDLPENRALRAAGGLAGSQGEGDKRDLPATGAGGTTAGSRDRGGAHGGFSGPGGALLQAGLALTSFEPGGGGLTGSAGHPHRAQGGDTAAQGHRGTGPHSRRDESGEPGGRAGGNGAASPPSSGSARQTPGSHTSTASREQLPQHPTPNAVAAAAVSAVAGTRLPPSLASMGSYWLQMSPAAAHPLPHSTQPGSLISPGGPAASSGPLGSSCVPPFGAMGSTASQQHALMMGAGGPHSGHPGSGMLPPGNQHGLYLAPGTPISGAGAPGGSSGLVGVVPVPMMQFIASTEELNAAAPLFYED</sequence>
<dbReference type="SMART" id="SM00356">
    <property type="entry name" value="ZnF_C3H1"/>
    <property type="match status" value="2"/>
</dbReference>
<dbReference type="InterPro" id="IPR036855">
    <property type="entry name" value="Znf_CCCH_sf"/>
</dbReference>
<dbReference type="VEuPathDB" id="ToxoDB:TGME49_309200"/>
<feature type="region of interest" description="Disordered" evidence="5">
    <location>
        <begin position="734"/>
        <end position="801"/>
    </location>
</feature>
<reference evidence="7" key="1">
    <citation type="submission" date="2013-04" db="EMBL/GenBank/DDBJ databases">
        <authorList>
            <person name="Sibley D."/>
            <person name="Venepally P."/>
            <person name="Karamycheva S."/>
            <person name="Hadjithomas M."/>
            <person name="Khan A."/>
            <person name="Brunk B."/>
            <person name="Roos D."/>
            <person name="Caler E."/>
            <person name="Lorenzi H."/>
        </authorList>
    </citation>
    <scope>NUCLEOTIDE SEQUENCE [LARGE SCALE GENOMIC DNA]</scope>
    <source>
        <strain evidence="7">ME49</strain>
    </source>
</reference>
<feature type="compositionally biased region" description="Polar residues" evidence="5">
    <location>
        <begin position="876"/>
        <end position="890"/>
    </location>
</feature>
<feature type="region of interest" description="Disordered" evidence="5">
    <location>
        <begin position="816"/>
        <end position="899"/>
    </location>
</feature>
<gene>
    <name evidence="7" type="ORF">TGME49_309200</name>
</gene>
<feature type="compositionally biased region" description="Gly residues" evidence="5">
    <location>
        <begin position="390"/>
        <end position="401"/>
    </location>
</feature>
<dbReference type="InterPro" id="IPR000571">
    <property type="entry name" value="Znf_CCCH"/>
</dbReference>
<evidence type="ECO:0000256" key="1">
    <source>
        <dbReference type="ARBA" id="ARBA00022723"/>
    </source>
</evidence>
<feature type="region of interest" description="Disordered" evidence="5">
    <location>
        <begin position="327"/>
        <end position="617"/>
    </location>
</feature>
<feature type="compositionally biased region" description="Gly residues" evidence="5">
    <location>
        <begin position="268"/>
        <end position="279"/>
    </location>
</feature>
<evidence type="ECO:0000313" key="7">
    <source>
        <dbReference type="EMBL" id="EPT26296.1"/>
    </source>
</evidence>
<dbReference type="Pfam" id="PF00642">
    <property type="entry name" value="zf-CCCH"/>
    <property type="match status" value="1"/>
</dbReference>
<feature type="compositionally biased region" description="Low complexity" evidence="5">
    <location>
        <begin position="23"/>
        <end position="67"/>
    </location>
</feature>
<keyword evidence="3 4" id="KW-0862">Zinc</keyword>
<evidence type="ECO:0000256" key="5">
    <source>
        <dbReference type="SAM" id="MobiDB-lite"/>
    </source>
</evidence>
<feature type="compositionally biased region" description="Low complexity" evidence="5">
    <location>
        <begin position="941"/>
        <end position="957"/>
    </location>
</feature>
<evidence type="ECO:0000256" key="2">
    <source>
        <dbReference type="ARBA" id="ARBA00022771"/>
    </source>
</evidence>
<feature type="compositionally biased region" description="Gly residues" evidence="5">
    <location>
        <begin position="423"/>
        <end position="441"/>
    </location>
</feature>
<dbReference type="OrthoDB" id="333440at2759"/>
<feature type="compositionally biased region" description="Basic and acidic residues" evidence="5">
    <location>
        <begin position="545"/>
        <end position="554"/>
    </location>
</feature>
<dbReference type="EMBL" id="KE138837">
    <property type="protein sequence ID" value="EPT26296.1"/>
    <property type="molecule type" value="Genomic_DNA"/>
</dbReference>
<evidence type="ECO:0000313" key="8">
    <source>
        <dbReference type="Proteomes" id="UP000001529"/>
    </source>
</evidence>
<keyword evidence="8" id="KW-1185">Reference proteome</keyword>
<feature type="compositionally biased region" description="Low complexity" evidence="5">
    <location>
        <begin position="7"/>
        <end position="16"/>
    </location>
</feature>
<dbReference type="RefSeq" id="XP_002364189.1">
    <property type="nucleotide sequence ID" value="XM_002364148.1"/>
</dbReference>
<dbReference type="EMBL" id="CM002046">
    <property type="protein sequence ID" value="EPT26296.1"/>
    <property type="molecule type" value="Genomic_DNA"/>
</dbReference>
<dbReference type="SUPFAM" id="SSF90229">
    <property type="entry name" value="CCCH zinc finger"/>
    <property type="match status" value="1"/>
</dbReference>
<feature type="zinc finger region" description="C3H1-type" evidence="4">
    <location>
        <begin position="612"/>
        <end position="640"/>
    </location>
</feature>
<feature type="zinc finger region" description="C3H1-type" evidence="4">
    <location>
        <begin position="294"/>
        <end position="321"/>
    </location>
</feature>
<feature type="compositionally biased region" description="Low complexity" evidence="5">
    <location>
        <begin position="150"/>
        <end position="170"/>
    </location>
</feature>
<feature type="domain" description="C3H1-type" evidence="6">
    <location>
        <begin position="612"/>
        <end position="640"/>
    </location>
</feature>
<dbReference type="Gene3D" id="4.10.1000.10">
    <property type="entry name" value="Zinc finger, CCCH-type"/>
    <property type="match status" value="1"/>
</dbReference>
<dbReference type="Proteomes" id="UP000001529">
    <property type="component" value="Chromosome XI"/>
</dbReference>
<organism evidence="7 8">
    <name type="scientific">Toxoplasma gondii (strain ATCC 50611 / Me49)</name>
    <dbReference type="NCBI Taxonomy" id="508771"/>
    <lineage>
        <taxon>Eukaryota</taxon>
        <taxon>Sar</taxon>
        <taxon>Alveolata</taxon>
        <taxon>Apicomplexa</taxon>
        <taxon>Conoidasida</taxon>
        <taxon>Coccidia</taxon>
        <taxon>Eucoccidiorida</taxon>
        <taxon>Eimeriorina</taxon>
        <taxon>Sarcocystidae</taxon>
        <taxon>Toxoplasma</taxon>
    </lineage>
</organism>
<feature type="compositionally biased region" description="Gly residues" evidence="5">
    <location>
        <begin position="568"/>
        <end position="610"/>
    </location>
</feature>
<feature type="domain" description="C3H1-type" evidence="6">
    <location>
        <begin position="294"/>
        <end position="321"/>
    </location>
</feature>
<keyword evidence="2 4" id="KW-0863">Zinc-finger</keyword>
<accession>A0A125YJS0</accession>
<dbReference type="AlphaFoldDB" id="A0A125YJS0"/>
<dbReference type="GeneID" id="7900515"/>
<feature type="compositionally biased region" description="Gly residues" evidence="5">
    <location>
        <begin position="359"/>
        <end position="369"/>
    </location>
</feature>
<dbReference type="GO" id="GO:0008270">
    <property type="term" value="F:zinc ion binding"/>
    <property type="evidence" value="ECO:0007669"/>
    <property type="project" value="UniProtKB-KW"/>
</dbReference>
<feature type="compositionally biased region" description="Low complexity" evidence="5">
    <location>
        <begin position="96"/>
        <end position="110"/>
    </location>
</feature>
<dbReference type="PROSITE" id="PS50103">
    <property type="entry name" value="ZF_C3H1"/>
    <property type="match status" value="2"/>
</dbReference>
<feature type="region of interest" description="Disordered" evidence="5">
    <location>
        <begin position="1"/>
        <end position="286"/>
    </location>
</feature>
<evidence type="ECO:0000256" key="4">
    <source>
        <dbReference type="PROSITE-ProRule" id="PRU00723"/>
    </source>
</evidence>
<feature type="compositionally biased region" description="Basic and acidic residues" evidence="5">
    <location>
        <begin position="741"/>
        <end position="757"/>
    </location>
</feature>
<feature type="compositionally biased region" description="Gly residues" evidence="5">
    <location>
        <begin position="856"/>
        <end position="865"/>
    </location>
</feature>
<keyword evidence="1 4" id="KW-0479">Metal-binding</keyword>
<evidence type="ECO:0000259" key="6">
    <source>
        <dbReference type="PROSITE" id="PS50103"/>
    </source>
</evidence>
<feature type="compositionally biased region" description="Low complexity" evidence="5">
    <location>
        <begin position="866"/>
        <end position="875"/>
    </location>
</feature>
<protein>
    <submittedName>
        <fullName evidence="7">Zinc finger (CCCH type) motif-containing protein</fullName>
    </submittedName>
</protein>
<feature type="compositionally biased region" description="Low complexity" evidence="5">
    <location>
        <begin position="79"/>
        <end position="88"/>
    </location>
</feature>
<evidence type="ECO:0000256" key="3">
    <source>
        <dbReference type="ARBA" id="ARBA00022833"/>
    </source>
</evidence>
<feature type="region of interest" description="Disordered" evidence="5">
    <location>
        <begin position="934"/>
        <end position="957"/>
    </location>
</feature>
<dbReference type="KEGG" id="tgo:TGME49_309200"/>
<name>A0A125YJS0_TOXGM</name>